<dbReference type="GO" id="GO:0030154">
    <property type="term" value="P:cell differentiation"/>
    <property type="evidence" value="ECO:0007669"/>
    <property type="project" value="TreeGrafter"/>
</dbReference>
<accession>A0A6A1VIQ6</accession>
<evidence type="ECO:0000313" key="3">
    <source>
        <dbReference type="Proteomes" id="UP000516437"/>
    </source>
</evidence>
<dbReference type="AlphaFoldDB" id="A0A6A1VIQ6"/>
<evidence type="ECO:0000256" key="1">
    <source>
        <dbReference type="SAM" id="SignalP"/>
    </source>
</evidence>
<gene>
    <name evidence="2" type="ORF">CJ030_MR5G011892</name>
</gene>
<dbReference type="InterPro" id="IPR038804">
    <property type="entry name" value="RGF3"/>
</dbReference>
<reference evidence="2 3" key="1">
    <citation type="journal article" date="2019" name="Plant Biotechnol. J.">
        <title>The red bayberry genome and genetic basis of sex determination.</title>
        <authorList>
            <person name="Jia H.M."/>
            <person name="Jia H.J."/>
            <person name="Cai Q.L."/>
            <person name="Wang Y."/>
            <person name="Zhao H.B."/>
            <person name="Yang W.F."/>
            <person name="Wang G.Y."/>
            <person name="Li Y.H."/>
            <person name="Zhan D.L."/>
            <person name="Shen Y.T."/>
            <person name="Niu Q.F."/>
            <person name="Chang L."/>
            <person name="Qiu J."/>
            <person name="Zhao L."/>
            <person name="Xie H.B."/>
            <person name="Fu W.Y."/>
            <person name="Jin J."/>
            <person name="Li X.W."/>
            <person name="Jiao Y."/>
            <person name="Zhou C.C."/>
            <person name="Tu T."/>
            <person name="Chai C.Y."/>
            <person name="Gao J.L."/>
            <person name="Fan L.J."/>
            <person name="van de Weg E."/>
            <person name="Wang J.Y."/>
            <person name="Gao Z.S."/>
        </authorList>
    </citation>
    <scope>NUCLEOTIDE SEQUENCE [LARGE SCALE GENOMIC DNA]</scope>
    <source>
        <tissue evidence="2">Leaves</tissue>
    </source>
</reference>
<proteinExistence type="predicted"/>
<keyword evidence="3" id="KW-1185">Reference proteome</keyword>
<dbReference type="GO" id="GO:0010082">
    <property type="term" value="P:regulation of root meristem growth"/>
    <property type="evidence" value="ECO:0007669"/>
    <property type="project" value="InterPro"/>
</dbReference>
<dbReference type="EMBL" id="RXIC02000023">
    <property type="protein sequence ID" value="KAB1212792.1"/>
    <property type="molecule type" value="Genomic_DNA"/>
</dbReference>
<evidence type="ECO:0000313" key="2">
    <source>
        <dbReference type="EMBL" id="KAB1212792.1"/>
    </source>
</evidence>
<dbReference type="GO" id="GO:0008284">
    <property type="term" value="P:positive regulation of cell population proliferation"/>
    <property type="evidence" value="ECO:0007669"/>
    <property type="project" value="TreeGrafter"/>
</dbReference>
<comment type="caution">
    <text evidence="2">The sequence shown here is derived from an EMBL/GenBank/DDBJ whole genome shotgun (WGS) entry which is preliminary data.</text>
</comment>
<dbReference type="OrthoDB" id="994020at2759"/>
<dbReference type="GO" id="GO:0005615">
    <property type="term" value="C:extracellular space"/>
    <property type="evidence" value="ECO:0007669"/>
    <property type="project" value="TreeGrafter"/>
</dbReference>
<sequence>MMSIRFITLSLMLILLHVRDSRAQTHEDFSQGNNKRCFLNLFSADLHKAMVTDRRGFPTAGRSRVNVEQKELSNGVLAAVEVGEIPGGRKMATKRAPGGMMKEVAGLKGDDISRIKGVAHYLGNCKHVGGRKGTLKANCKPRKLGHAPPVDVGMAGFAVFSSDYHLSRPHPPKNN</sequence>
<feature type="signal peptide" evidence="1">
    <location>
        <begin position="1"/>
        <end position="23"/>
    </location>
</feature>
<protein>
    <submittedName>
        <fullName evidence="2">Uncharacterized protein</fullName>
    </submittedName>
</protein>
<feature type="chain" id="PRO_5025539207" evidence="1">
    <location>
        <begin position="24"/>
        <end position="175"/>
    </location>
</feature>
<name>A0A6A1VIQ6_9ROSI</name>
<dbReference type="GO" id="GO:0008083">
    <property type="term" value="F:growth factor activity"/>
    <property type="evidence" value="ECO:0007669"/>
    <property type="project" value="InterPro"/>
</dbReference>
<organism evidence="2 3">
    <name type="scientific">Morella rubra</name>
    <name type="common">Chinese bayberry</name>
    <dbReference type="NCBI Taxonomy" id="262757"/>
    <lineage>
        <taxon>Eukaryota</taxon>
        <taxon>Viridiplantae</taxon>
        <taxon>Streptophyta</taxon>
        <taxon>Embryophyta</taxon>
        <taxon>Tracheophyta</taxon>
        <taxon>Spermatophyta</taxon>
        <taxon>Magnoliopsida</taxon>
        <taxon>eudicotyledons</taxon>
        <taxon>Gunneridae</taxon>
        <taxon>Pentapetalae</taxon>
        <taxon>rosids</taxon>
        <taxon>fabids</taxon>
        <taxon>Fagales</taxon>
        <taxon>Myricaceae</taxon>
        <taxon>Morella</taxon>
    </lineage>
</organism>
<dbReference type="PANTHER" id="PTHR36313:SF2">
    <property type="match status" value="1"/>
</dbReference>
<dbReference type="PANTHER" id="PTHR36313">
    <property type="entry name" value="ROOT MERISTEM GROWTH FACTOR 2"/>
    <property type="match status" value="1"/>
</dbReference>
<dbReference type="GO" id="GO:0010628">
    <property type="term" value="P:positive regulation of gene expression"/>
    <property type="evidence" value="ECO:0007669"/>
    <property type="project" value="TreeGrafter"/>
</dbReference>
<keyword evidence="1" id="KW-0732">Signal</keyword>
<dbReference type="Proteomes" id="UP000516437">
    <property type="component" value="Chromosome 5"/>
</dbReference>